<dbReference type="AlphaFoldDB" id="A0A8H9TYG2"/>
<dbReference type="Proteomes" id="UP000864563">
    <property type="component" value="Unassembled WGS sequence"/>
</dbReference>
<reference evidence="1" key="1">
    <citation type="journal article" date="2018" name="Genome Biol.">
        <title>SKESA: strategic k-mer extension for scrupulous assemblies.</title>
        <authorList>
            <person name="Souvorov A."/>
            <person name="Agarwala R."/>
            <person name="Lipman D.J."/>
        </authorList>
    </citation>
    <scope>NUCLEOTIDE SEQUENCE</scope>
    <source>
        <strain evidence="1">YDC697-2</strain>
    </source>
</reference>
<dbReference type="RefSeq" id="WP_044702660.1">
    <property type="nucleotide sequence ID" value="NZ_JAAMQE010000005.1"/>
</dbReference>
<sequence length="185" mass="21168">MTVTNALIQKAQNHLNQLIRYRNKVMTNREFIVTLLAKGYTPECYAISKVAVPTGRQINRWDNDQYRQHWMKRAKSGTKIEYILKTSNNFFVVSKTCFEFALTQAEQPEAQPQLKAFVVFNIPGQNIPGIRTKESKPCVTVYSASVLSTECRVESLIDMDFPGSRVVWYGKARTEQEAFSLAGYN</sequence>
<protein>
    <submittedName>
        <fullName evidence="1">Uncharacterized protein</fullName>
    </submittedName>
</protein>
<name>A0A8H9TYG2_9ENTR</name>
<accession>A0A8H9TYG2</accession>
<evidence type="ECO:0000313" key="1">
    <source>
        <dbReference type="EMBL" id="HAT1588909.1"/>
    </source>
</evidence>
<gene>
    <name evidence="1" type="ORF">I8Y00_005319</name>
</gene>
<comment type="caution">
    <text evidence="1">The sequence shown here is derived from an EMBL/GenBank/DDBJ whole genome shotgun (WGS) entry which is preliminary data.</text>
</comment>
<dbReference type="EMBL" id="DACSDU010000044">
    <property type="protein sequence ID" value="HAT1588909.1"/>
    <property type="molecule type" value="Genomic_DNA"/>
</dbReference>
<proteinExistence type="predicted"/>
<reference evidence="1" key="2">
    <citation type="submission" date="2020-11" db="EMBL/GenBank/DDBJ databases">
        <authorList>
            <consortium name="NCBI Pathogen Detection Project"/>
        </authorList>
    </citation>
    <scope>NUCLEOTIDE SEQUENCE</scope>
    <source>
        <strain evidence="1">YDC697-2</strain>
    </source>
</reference>
<organism evidence="1">
    <name type="scientific">Citrobacter farmeri</name>
    <dbReference type="NCBI Taxonomy" id="67824"/>
    <lineage>
        <taxon>Bacteria</taxon>
        <taxon>Pseudomonadati</taxon>
        <taxon>Pseudomonadota</taxon>
        <taxon>Gammaproteobacteria</taxon>
        <taxon>Enterobacterales</taxon>
        <taxon>Enterobacteriaceae</taxon>
        <taxon>Citrobacter</taxon>
    </lineage>
</organism>